<feature type="region of interest" description="Disordered" evidence="1">
    <location>
        <begin position="234"/>
        <end position="281"/>
    </location>
</feature>
<accession>A0AB34KZ05</accession>
<feature type="compositionally biased region" description="Acidic residues" evidence="1">
    <location>
        <begin position="541"/>
        <end position="564"/>
    </location>
</feature>
<dbReference type="RefSeq" id="XP_069232591.1">
    <property type="nucleotide sequence ID" value="XM_069370413.1"/>
</dbReference>
<dbReference type="EMBL" id="JAAQHG020000004">
    <property type="protein sequence ID" value="KAL1589486.1"/>
    <property type="molecule type" value="Genomic_DNA"/>
</dbReference>
<feature type="compositionally biased region" description="Acidic residues" evidence="1">
    <location>
        <begin position="256"/>
        <end position="277"/>
    </location>
</feature>
<feature type="compositionally biased region" description="Polar residues" evidence="1">
    <location>
        <begin position="95"/>
        <end position="104"/>
    </location>
</feature>
<feature type="compositionally biased region" description="Polar residues" evidence="1">
    <location>
        <begin position="115"/>
        <end position="131"/>
    </location>
</feature>
<protein>
    <submittedName>
        <fullName evidence="2">Uncharacterized protein</fullName>
    </submittedName>
</protein>
<dbReference type="AlphaFoldDB" id="A0AB34KZ05"/>
<keyword evidence="3" id="KW-1185">Reference proteome</keyword>
<feature type="compositionally biased region" description="Low complexity" evidence="1">
    <location>
        <begin position="488"/>
        <end position="499"/>
    </location>
</feature>
<proteinExistence type="predicted"/>
<name>A0AB34KZ05_9PEZI</name>
<dbReference type="Proteomes" id="UP000803884">
    <property type="component" value="Unassembled WGS sequence"/>
</dbReference>
<evidence type="ECO:0000256" key="1">
    <source>
        <dbReference type="SAM" id="MobiDB-lite"/>
    </source>
</evidence>
<reference evidence="2 3" key="1">
    <citation type="journal article" date="2020" name="Microbiol. Resour. Announc.">
        <title>Draft Genome Sequence of a Cladosporium Species Isolated from the Mesophotic Ascidian Didemnum maculosum.</title>
        <authorList>
            <person name="Gioti A."/>
            <person name="Siaperas R."/>
            <person name="Nikolaivits E."/>
            <person name="Le Goff G."/>
            <person name="Ouazzani J."/>
            <person name="Kotoulas G."/>
            <person name="Topakas E."/>
        </authorList>
    </citation>
    <scope>NUCLEOTIDE SEQUENCE [LARGE SCALE GENOMIC DNA]</scope>
    <source>
        <strain evidence="2 3">TM138-S3</strain>
    </source>
</reference>
<sequence>MASSSPSPCSSPSLFAHLADAHAVSPASPASPSPSGATPWHFPFGPSSRFTQRERTRPAHTRHKSNYTPRAPVLSTEKRARHRRAASYGGKSLFGVSTSTTASASPLGRFPSLRADTSSRMAASTSSNGPVTPSRAKAHRRGSSLLQDSPFSDYFTDDARSLESQFTPTSETQRLLVRLNKLQSQLMRGENTVEVLNIVGRRMSEIEGEVEGLHSQTRYPIEMEEDIFTQEEREYVLSSRPSSKRQHSNPLGIQEVPEEEEEEEEEADGEVDDDAEWEQERQENLLHEAQAALQSLTEAQEQLRQRHREIVNLNEEYALDMEEKEMEVERLRSENESLKSDLGFDHSELLFLELQLKSLEVECENVSYDPKLERLQRQMENWRDDWRDVEARFKKRRARYGVTSQDDKATPNGVEQPEQEEDDPQDWRVEVKKQGSKRVNSLTIRRVSREAEDEERRLQLEQATPTKLPTSDRDPTPKPEGTRVPDRPTSSYTSQATQTSPPPSPTLTPVSLSEALGLEGPFNPSIDDCAITTSPSSHADDDSEVDDEDDDEDEEVEDEDEVEGEATKLAPLPFNKKAARSEQKRTALRELWSGLTNWAGMDDEDDW</sequence>
<feature type="compositionally biased region" description="Basic and acidic residues" evidence="1">
    <location>
        <begin position="470"/>
        <end position="486"/>
    </location>
</feature>
<gene>
    <name evidence="2" type="ORF">WHR41_01807</name>
</gene>
<evidence type="ECO:0000313" key="2">
    <source>
        <dbReference type="EMBL" id="KAL1589486.1"/>
    </source>
</evidence>
<feature type="region of interest" description="Disordered" evidence="1">
    <location>
        <begin position="22"/>
        <end position="150"/>
    </location>
</feature>
<feature type="compositionally biased region" description="Basic and acidic residues" evidence="1">
    <location>
        <begin position="447"/>
        <end position="459"/>
    </location>
</feature>
<comment type="caution">
    <text evidence="2">The sequence shown here is derived from an EMBL/GenBank/DDBJ whole genome shotgun (WGS) entry which is preliminary data.</text>
</comment>
<dbReference type="GeneID" id="96003251"/>
<feature type="compositionally biased region" description="Low complexity" evidence="1">
    <location>
        <begin position="22"/>
        <end position="39"/>
    </location>
</feature>
<evidence type="ECO:0000313" key="3">
    <source>
        <dbReference type="Proteomes" id="UP000803884"/>
    </source>
</evidence>
<feature type="region of interest" description="Disordered" evidence="1">
    <location>
        <begin position="398"/>
        <end position="582"/>
    </location>
</feature>
<organism evidence="2 3">
    <name type="scientific">Cladosporium halotolerans</name>
    <dbReference type="NCBI Taxonomy" id="1052096"/>
    <lineage>
        <taxon>Eukaryota</taxon>
        <taxon>Fungi</taxon>
        <taxon>Dikarya</taxon>
        <taxon>Ascomycota</taxon>
        <taxon>Pezizomycotina</taxon>
        <taxon>Dothideomycetes</taxon>
        <taxon>Dothideomycetidae</taxon>
        <taxon>Cladosporiales</taxon>
        <taxon>Cladosporiaceae</taxon>
        <taxon>Cladosporium</taxon>
    </lineage>
</organism>